<dbReference type="Proteomes" id="UP000297245">
    <property type="component" value="Unassembled WGS sequence"/>
</dbReference>
<name>A0A4S8LZR7_DENBC</name>
<reference evidence="1 2" key="1">
    <citation type="journal article" date="2019" name="Nat. Ecol. Evol.">
        <title>Megaphylogeny resolves global patterns of mushroom evolution.</title>
        <authorList>
            <person name="Varga T."/>
            <person name="Krizsan K."/>
            <person name="Foldi C."/>
            <person name="Dima B."/>
            <person name="Sanchez-Garcia M."/>
            <person name="Sanchez-Ramirez S."/>
            <person name="Szollosi G.J."/>
            <person name="Szarkandi J.G."/>
            <person name="Papp V."/>
            <person name="Albert L."/>
            <person name="Andreopoulos W."/>
            <person name="Angelini C."/>
            <person name="Antonin V."/>
            <person name="Barry K.W."/>
            <person name="Bougher N.L."/>
            <person name="Buchanan P."/>
            <person name="Buyck B."/>
            <person name="Bense V."/>
            <person name="Catcheside P."/>
            <person name="Chovatia M."/>
            <person name="Cooper J."/>
            <person name="Damon W."/>
            <person name="Desjardin D."/>
            <person name="Finy P."/>
            <person name="Geml J."/>
            <person name="Haridas S."/>
            <person name="Hughes K."/>
            <person name="Justo A."/>
            <person name="Karasinski D."/>
            <person name="Kautmanova I."/>
            <person name="Kiss B."/>
            <person name="Kocsube S."/>
            <person name="Kotiranta H."/>
            <person name="LaButti K.M."/>
            <person name="Lechner B.E."/>
            <person name="Liimatainen K."/>
            <person name="Lipzen A."/>
            <person name="Lukacs Z."/>
            <person name="Mihaltcheva S."/>
            <person name="Morgado L.N."/>
            <person name="Niskanen T."/>
            <person name="Noordeloos M.E."/>
            <person name="Ohm R.A."/>
            <person name="Ortiz-Santana B."/>
            <person name="Ovrebo C."/>
            <person name="Racz N."/>
            <person name="Riley R."/>
            <person name="Savchenko A."/>
            <person name="Shiryaev A."/>
            <person name="Soop K."/>
            <person name="Spirin V."/>
            <person name="Szebenyi C."/>
            <person name="Tomsovsky M."/>
            <person name="Tulloss R.E."/>
            <person name="Uehling J."/>
            <person name="Grigoriev I.V."/>
            <person name="Vagvolgyi C."/>
            <person name="Papp T."/>
            <person name="Martin F.M."/>
            <person name="Miettinen O."/>
            <person name="Hibbett D.S."/>
            <person name="Nagy L.G."/>
        </authorList>
    </citation>
    <scope>NUCLEOTIDE SEQUENCE [LARGE SCALE GENOMIC DNA]</scope>
    <source>
        <strain evidence="1 2">CBS 962.96</strain>
    </source>
</reference>
<protein>
    <submittedName>
        <fullName evidence="1">Uncharacterized protein</fullName>
    </submittedName>
</protein>
<dbReference type="EMBL" id="ML179215">
    <property type="protein sequence ID" value="THU94788.1"/>
    <property type="molecule type" value="Genomic_DNA"/>
</dbReference>
<dbReference type="AlphaFoldDB" id="A0A4S8LZR7"/>
<proteinExistence type="predicted"/>
<accession>A0A4S8LZR7</accession>
<organism evidence="1 2">
    <name type="scientific">Dendrothele bispora (strain CBS 962.96)</name>
    <dbReference type="NCBI Taxonomy" id="1314807"/>
    <lineage>
        <taxon>Eukaryota</taxon>
        <taxon>Fungi</taxon>
        <taxon>Dikarya</taxon>
        <taxon>Basidiomycota</taxon>
        <taxon>Agaricomycotina</taxon>
        <taxon>Agaricomycetes</taxon>
        <taxon>Agaricomycetidae</taxon>
        <taxon>Agaricales</taxon>
        <taxon>Agaricales incertae sedis</taxon>
        <taxon>Dendrothele</taxon>
    </lineage>
</organism>
<keyword evidence="2" id="KW-1185">Reference proteome</keyword>
<evidence type="ECO:0000313" key="1">
    <source>
        <dbReference type="EMBL" id="THU94788.1"/>
    </source>
</evidence>
<evidence type="ECO:0000313" key="2">
    <source>
        <dbReference type="Proteomes" id="UP000297245"/>
    </source>
</evidence>
<sequence>MLNIPLAVEHQILLNGSLKVLHFLHFPIPGITTETVHAIESYLSKDKPNITIPAQVTHVEAPPKGVAIALQPLLKNDTNIQSIVCSHDSLNCDERYPLWITNYWVKLEAIWEAQNEWRVAVEAINKRVTLGPSVAETWL</sequence>
<gene>
    <name evidence="1" type="ORF">K435DRAFT_860185</name>
</gene>